<name>A0A1H7L6Z0_9GAMM</name>
<reference evidence="2" key="1">
    <citation type="submission" date="2016-10" db="EMBL/GenBank/DDBJ databases">
        <authorList>
            <person name="Varghese N."/>
            <person name="Submissions S."/>
        </authorList>
    </citation>
    <scope>NUCLEOTIDE SEQUENCE [LARGE SCALE GENOMIC DNA]</scope>
    <source>
        <strain evidence="2">CGMCC 1.9127</strain>
    </source>
</reference>
<sequence>MFLEKYCHISNDKVSFTRQQASDFAKQIADDFNPLHNIDAKRFCVPGDLLFALLLERVGLHQEMSFKFSGMVTDTTTLTLPREVKQNTRIVDDNQKEYLSMSASGDHTQSSQAIEALTRAYVEFSGHTFPHILVALMQEHKVMINPARPMIMYESMAIELDRLDFEDISLRLSSTTLTIEGKRGNACLSFDLIAQGEVIGHGKKYMLLSGLRDYCQDTIDNIVSQYNDSKAQYLVAQS</sequence>
<proteinExistence type="predicted"/>
<evidence type="ECO:0000313" key="2">
    <source>
        <dbReference type="Proteomes" id="UP000199297"/>
    </source>
</evidence>
<organism evidence="1 2">
    <name type="scientific">Colwellia chukchiensis</name>
    <dbReference type="NCBI Taxonomy" id="641665"/>
    <lineage>
        <taxon>Bacteria</taxon>
        <taxon>Pseudomonadati</taxon>
        <taxon>Pseudomonadota</taxon>
        <taxon>Gammaproteobacteria</taxon>
        <taxon>Alteromonadales</taxon>
        <taxon>Colwelliaceae</taxon>
        <taxon>Colwellia</taxon>
    </lineage>
</organism>
<dbReference type="RefSeq" id="WP_085284459.1">
    <property type="nucleotide sequence ID" value="NZ_FOBI01000004.1"/>
</dbReference>
<gene>
    <name evidence="1" type="ORF">SAMN05216262_10467</name>
</gene>
<protein>
    <recommendedName>
        <fullName evidence="3">DUF3581 domain-containing protein</fullName>
    </recommendedName>
</protein>
<keyword evidence="2" id="KW-1185">Reference proteome</keyword>
<dbReference type="InterPro" id="IPR021974">
    <property type="entry name" value="DUF3581"/>
</dbReference>
<dbReference type="Proteomes" id="UP000199297">
    <property type="component" value="Unassembled WGS sequence"/>
</dbReference>
<dbReference type="OrthoDB" id="5892138at2"/>
<accession>A0A1H7L6Z0</accession>
<dbReference type="STRING" id="641665.GCA_002104455_02940"/>
<dbReference type="EMBL" id="FOBI01000004">
    <property type="protein sequence ID" value="SEK94823.1"/>
    <property type="molecule type" value="Genomic_DNA"/>
</dbReference>
<dbReference type="AlphaFoldDB" id="A0A1H7L6Z0"/>
<dbReference type="Pfam" id="PF12119">
    <property type="entry name" value="DUF3581"/>
    <property type="match status" value="1"/>
</dbReference>
<evidence type="ECO:0008006" key="3">
    <source>
        <dbReference type="Google" id="ProtNLM"/>
    </source>
</evidence>
<evidence type="ECO:0000313" key="1">
    <source>
        <dbReference type="EMBL" id="SEK94823.1"/>
    </source>
</evidence>